<evidence type="ECO:0000313" key="2">
    <source>
        <dbReference type="EMBL" id="VTJ76979.1"/>
    </source>
</evidence>
<feature type="non-terminal residue" evidence="2">
    <location>
        <position position="1"/>
    </location>
</feature>
<evidence type="ECO:0000256" key="1">
    <source>
        <dbReference type="SAM" id="MobiDB-lite"/>
    </source>
</evidence>
<feature type="compositionally biased region" description="Low complexity" evidence="1">
    <location>
        <begin position="1"/>
        <end position="16"/>
    </location>
</feature>
<reference evidence="2" key="1">
    <citation type="submission" date="2019-04" db="EMBL/GenBank/DDBJ databases">
        <authorList>
            <person name="Alioto T."/>
            <person name="Alioto T."/>
        </authorList>
    </citation>
    <scope>NUCLEOTIDE SEQUENCE [LARGE SCALE GENOMIC DNA]</scope>
</reference>
<gene>
    <name evidence="2" type="ORF">MONAX_5E026873</name>
</gene>
<feature type="compositionally biased region" description="Low complexity" evidence="1">
    <location>
        <begin position="52"/>
        <end position="68"/>
    </location>
</feature>
<dbReference type="Proteomes" id="UP000335636">
    <property type="component" value="Unassembled WGS sequence"/>
</dbReference>
<dbReference type="EMBL" id="CABDUW010000932">
    <property type="protein sequence ID" value="VTJ76979.1"/>
    <property type="molecule type" value="Genomic_DNA"/>
</dbReference>
<dbReference type="AlphaFoldDB" id="A0A5E4C757"/>
<accession>A0A5E4C757</accession>
<feature type="compositionally biased region" description="Pro residues" evidence="1">
    <location>
        <begin position="17"/>
        <end position="51"/>
    </location>
</feature>
<feature type="compositionally biased region" description="Basic and acidic residues" evidence="1">
    <location>
        <begin position="170"/>
        <end position="182"/>
    </location>
</feature>
<proteinExistence type="predicted"/>
<sequence length="196" mass="20159">RTAAAAAQNLRAASPPRLAPPPLPTTPLRPASPPLPAPGPASARPAPPPAAGPLRRLSPSLGRAAGAGAEERRSQCRRGLATRLPLDTLPRVRKPPTVACGGPGEPRSARRSPRAGVPERRGGPLAPAQPVGARGPCGAAGRLPAPRSPQLPAAAAVGAQRRPRPVAAAGERRVMKKEEKRDGMVTVDERGVFFSR</sequence>
<comment type="caution">
    <text evidence="2">The sequence shown here is derived from an EMBL/GenBank/DDBJ whole genome shotgun (WGS) entry which is preliminary data.</text>
</comment>
<evidence type="ECO:0000313" key="3">
    <source>
        <dbReference type="Proteomes" id="UP000335636"/>
    </source>
</evidence>
<keyword evidence="3" id="KW-1185">Reference proteome</keyword>
<organism evidence="2 3">
    <name type="scientific">Marmota monax</name>
    <name type="common">Woodchuck</name>
    <dbReference type="NCBI Taxonomy" id="9995"/>
    <lineage>
        <taxon>Eukaryota</taxon>
        <taxon>Metazoa</taxon>
        <taxon>Chordata</taxon>
        <taxon>Craniata</taxon>
        <taxon>Vertebrata</taxon>
        <taxon>Euteleostomi</taxon>
        <taxon>Mammalia</taxon>
        <taxon>Eutheria</taxon>
        <taxon>Euarchontoglires</taxon>
        <taxon>Glires</taxon>
        <taxon>Rodentia</taxon>
        <taxon>Sciuromorpha</taxon>
        <taxon>Sciuridae</taxon>
        <taxon>Xerinae</taxon>
        <taxon>Marmotini</taxon>
        <taxon>Marmota</taxon>
    </lineage>
</organism>
<protein>
    <submittedName>
        <fullName evidence="2">Uncharacterized protein</fullName>
    </submittedName>
</protein>
<feature type="region of interest" description="Disordered" evidence="1">
    <location>
        <begin position="1"/>
        <end position="182"/>
    </location>
</feature>
<name>A0A5E4C757_MARMO</name>